<dbReference type="Proteomes" id="UP001597375">
    <property type="component" value="Unassembled WGS sequence"/>
</dbReference>
<proteinExistence type="predicted"/>
<name>A0ABW5DBW4_9BACT</name>
<organism evidence="1 2">
    <name type="scientific">Luteolibacter algae</name>
    <dbReference type="NCBI Taxonomy" id="454151"/>
    <lineage>
        <taxon>Bacteria</taxon>
        <taxon>Pseudomonadati</taxon>
        <taxon>Verrucomicrobiota</taxon>
        <taxon>Verrucomicrobiia</taxon>
        <taxon>Verrucomicrobiales</taxon>
        <taxon>Verrucomicrobiaceae</taxon>
        <taxon>Luteolibacter</taxon>
    </lineage>
</organism>
<dbReference type="RefSeq" id="WP_386820669.1">
    <property type="nucleotide sequence ID" value="NZ_JBHUIT010000027.1"/>
</dbReference>
<sequence>MQPIHFEESVASILQRESRYDGQAYFFLKDALDFTLKRFMESSHGKGRHVSGEELLGGFRDFAIEQFGPMAVTLMEEWGVNECRDIGNMVFRMIEEQVFGKQDSDKPEDFEGSFDLKSALREPFEPKGVRNNIKSLKSSGTLAS</sequence>
<reference evidence="2" key="1">
    <citation type="journal article" date="2019" name="Int. J. Syst. Evol. Microbiol.">
        <title>The Global Catalogue of Microorganisms (GCM) 10K type strain sequencing project: providing services to taxonomists for standard genome sequencing and annotation.</title>
        <authorList>
            <consortium name="The Broad Institute Genomics Platform"/>
            <consortium name="The Broad Institute Genome Sequencing Center for Infectious Disease"/>
            <person name="Wu L."/>
            <person name="Ma J."/>
        </authorList>
    </citation>
    <scope>NUCLEOTIDE SEQUENCE [LARGE SCALE GENOMIC DNA]</scope>
    <source>
        <strain evidence="2">CGMCC 4.7106</strain>
    </source>
</reference>
<dbReference type="InterPro" id="IPR026406">
    <property type="entry name" value="Ver/Plancto_CHP"/>
</dbReference>
<gene>
    <name evidence="1" type="ORF">ACFSSA_11935</name>
</gene>
<dbReference type="NCBIfam" id="TIGR04138">
    <property type="entry name" value="Plancto_Ver_chp"/>
    <property type="match status" value="1"/>
</dbReference>
<accession>A0ABW5DBW4</accession>
<dbReference type="EMBL" id="JBHUIT010000027">
    <property type="protein sequence ID" value="MFD2257384.1"/>
    <property type="molecule type" value="Genomic_DNA"/>
</dbReference>
<protein>
    <submittedName>
        <fullName evidence="1">Minf_1886 family protein</fullName>
    </submittedName>
</protein>
<keyword evidence="2" id="KW-1185">Reference proteome</keyword>
<evidence type="ECO:0000313" key="2">
    <source>
        <dbReference type="Proteomes" id="UP001597375"/>
    </source>
</evidence>
<evidence type="ECO:0000313" key="1">
    <source>
        <dbReference type="EMBL" id="MFD2257384.1"/>
    </source>
</evidence>
<comment type="caution">
    <text evidence="1">The sequence shown here is derived from an EMBL/GenBank/DDBJ whole genome shotgun (WGS) entry which is preliminary data.</text>
</comment>